<keyword evidence="2" id="KW-1185">Reference proteome</keyword>
<dbReference type="Proteomes" id="UP001396334">
    <property type="component" value="Unassembled WGS sequence"/>
</dbReference>
<protein>
    <submittedName>
        <fullName evidence="1">Uncharacterized protein</fullName>
    </submittedName>
</protein>
<gene>
    <name evidence="1" type="ORF">V6N11_034185</name>
</gene>
<organism evidence="1 2">
    <name type="scientific">Hibiscus sabdariffa</name>
    <name type="common">roselle</name>
    <dbReference type="NCBI Taxonomy" id="183260"/>
    <lineage>
        <taxon>Eukaryota</taxon>
        <taxon>Viridiplantae</taxon>
        <taxon>Streptophyta</taxon>
        <taxon>Embryophyta</taxon>
        <taxon>Tracheophyta</taxon>
        <taxon>Spermatophyta</taxon>
        <taxon>Magnoliopsida</taxon>
        <taxon>eudicotyledons</taxon>
        <taxon>Gunneridae</taxon>
        <taxon>Pentapetalae</taxon>
        <taxon>rosids</taxon>
        <taxon>malvids</taxon>
        <taxon>Malvales</taxon>
        <taxon>Malvaceae</taxon>
        <taxon>Malvoideae</taxon>
        <taxon>Hibiscus</taxon>
    </lineage>
</organism>
<proteinExistence type="predicted"/>
<comment type="caution">
    <text evidence="1">The sequence shown here is derived from an EMBL/GenBank/DDBJ whole genome shotgun (WGS) entry which is preliminary data.</text>
</comment>
<sequence length="106" mass="11749">MPFGGVFILKATKFLFSPPKPDPHFKSLTLLLTLPLPLTLAQANRTSGCSIAARRLSPTAFNQNEKKIKSASKLEPRITIQPNLQYEIGVVLLFPKYRGIQDGGRK</sequence>
<dbReference type="EMBL" id="JBBPBN010000018">
    <property type="protein sequence ID" value="KAK9019146.1"/>
    <property type="molecule type" value="Genomic_DNA"/>
</dbReference>
<evidence type="ECO:0000313" key="2">
    <source>
        <dbReference type="Proteomes" id="UP001396334"/>
    </source>
</evidence>
<reference evidence="1 2" key="1">
    <citation type="journal article" date="2024" name="G3 (Bethesda)">
        <title>Genome assembly of Hibiscus sabdariffa L. provides insights into metabolisms of medicinal natural products.</title>
        <authorList>
            <person name="Kim T."/>
        </authorList>
    </citation>
    <scope>NUCLEOTIDE SEQUENCE [LARGE SCALE GENOMIC DNA]</scope>
    <source>
        <strain evidence="1">TK-2024</strain>
        <tissue evidence="1">Old leaves</tissue>
    </source>
</reference>
<accession>A0ABR2S2D1</accession>
<evidence type="ECO:0000313" key="1">
    <source>
        <dbReference type="EMBL" id="KAK9019146.1"/>
    </source>
</evidence>
<name>A0ABR2S2D1_9ROSI</name>